<dbReference type="AlphaFoldDB" id="A0A8S0WHJ7"/>
<accession>A0A8S0WHJ7</accession>
<dbReference type="RefSeq" id="WP_174624845.1">
    <property type="nucleotide sequence ID" value="NZ_CADCXN010000041.1"/>
</dbReference>
<feature type="signal peptide" evidence="1">
    <location>
        <begin position="1"/>
        <end position="19"/>
    </location>
</feature>
<evidence type="ECO:0000313" key="3">
    <source>
        <dbReference type="Proteomes" id="UP000494216"/>
    </source>
</evidence>
<sequence length="162" mass="17659">MRSFAVFILFFCTINVASAELLNTAPSQACILLNDFGLATSGWKNEYDQEFGCSSDYKQIGSGFPLANNIAFYVEGNNNSVVQVNLMLNVNDRTSASSAHQELLKAAKILGNKQTGKQLSQKLIDAITKGSNTSQKIGNATVDIVREDWPTGRGYEVKVTLK</sequence>
<gene>
    <name evidence="2" type="ORF">METHB2_140056</name>
</gene>
<keyword evidence="1" id="KW-0732">Signal</keyword>
<organism evidence="2 3">
    <name type="scientific">Candidatus Methylobacter favarea</name>
    <dbReference type="NCBI Taxonomy" id="2707345"/>
    <lineage>
        <taxon>Bacteria</taxon>
        <taxon>Pseudomonadati</taxon>
        <taxon>Pseudomonadota</taxon>
        <taxon>Gammaproteobacteria</taxon>
        <taxon>Methylococcales</taxon>
        <taxon>Methylococcaceae</taxon>
        <taxon>Methylobacter</taxon>
    </lineage>
</organism>
<feature type="chain" id="PRO_5035743103" evidence="1">
    <location>
        <begin position="20"/>
        <end position="162"/>
    </location>
</feature>
<protein>
    <submittedName>
        <fullName evidence="2">Uncharacterized protein</fullName>
    </submittedName>
</protein>
<reference evidence="2 3" key="1">
    <citation type="submission" date="2020-02" db="EMBL/GenBank/DDBJ databases">
        <authorList>
            <person name="Hogendoorn C."/>
        </authorList>
    </citation>
    <scope>NUCLEOTIDE SEQUENCE [LARGE SCALE GENOMIC DNA]</scope>
    <source>
        <strain evidence="2">METHB21</strain>
    </source>
</reference>
<dbReference type="InterPro" id="IPR046071">
    <property type="entry name" value="DUF6030"/>
</dbReference>
<dbReference type="Pfam" id="PF19495">
    <property type="entry name" value="DUF6030"/>
    <property type="match status" value="1"/>
</dbReference>
<comment type="caution">
    <text evidence="2">The sequence shown here is derived from an EMBL/GenBank/DDBJ whole genome shotgun (WGS) entry which is preliminary data.</text>
</comment>
<keyword evidence="3" id="KW-1185">Reference proteome</keyword>
<evidence type="ECO:0000313" key="2">
    <source>
        <dbReference type="EMBL" id="CAA9889869.1"/>
    </source>
</evidence>
<evidence type="ECO:0000256" key="1">
    <source>
        <dbReference type="SAM" id="SignalP"/>
    </source>
</evidence>
<dbReference type="Proteomes" id="UP000494216">
    <property type="component" value="Unassembled WGS sequence"/>
</dbReference>
<name>A0A8S0WHJ7_9GAMM</name>
<proteinExistence type="predicted"/>
<dbReference type="EMBL" id="CADCXN010000041">
    <property type="protein sequence ID" value="CAA9889869.1"/>
    <property type="molecule type" value="Genomic_DNA"/>
</dbReference>